<organism evidence="2 3">
    <name type="scientific">Pisum sativum</name>
    <name type="common">Garden pea</name>
    <name type="synonym">Lathyrus oleraceus</name>
    <dbReference type="NCBI Taxonomy" id="3888"/>
    <lineage>
        <taxon>Eukaryota</taxon>
        <taxon>Viridiplantae</taxon>
        <taxon>Streptophyta</taxon>
        <taxon>Embryophyta</taxon>
        <taxon>Tracheophyta</taxon>
        <taxon>Spermatophyta</taxon>
        <taxon>Magnoliopsida</taxon>
        <taxon>eudicotyledons</taxon>
        <taxon>Gunneridae</taxon>
        <taxon>Pentapetalae</taxon>
        <taxon>rosids</taxon>
        <taxon>fabids</taxon>
        <taxon>Fabales</taxon>
        <taxon>Fabaceae</taxon>
        <taxon>Papilionoideae</taxon>
        <taxon>50 kb inversion clade</taxon>
        <taxon>NPAAA clade</taxon>
        <taxon>Hologalegina</taxon>
        <taxon>IRL clade</taxon>
        <taxon>Fabeae</taxon>
        <taxon>Lathyrus</taxon>
    </lineage>
</organism>
<dbReference type="PANTHER" id="PTHR33233">
    <property type="entry name" value="ENDONUCLEASE/EXONUCLEASE/PHOSPHATASE"/>
    <property type="match status" value="1"/>
</dbReference>
<keyword evidence="3" id="KW-1185">Reference proteome</keyword>
<evidence type="ECO:0008006" key="4">
    <source>
        <dbReference type="Google" id="ProtNLM"/>
    </source>
</evidence>
<sequence length="226" mass="25548">MPRGRGRPKKKVSLLMIHPMVNKESIRSNVGDETSKGSEEKIDDDGEEEVKSQTLEEEPAKEETTKVDEIPKKKLWVDVISGNRVRSNVWVKLPQLPLHLWGAKSLGKIGSALGKPLFTDECTMNKLRVSYVCIFVEIDISHKQKDSIIIKDNEGMNITQPVELERTPKFCDTCQKIGHQCNKEKPRIVKQLREVTTTVSSQHIEEEIPTTLANQGTSSWTQESNS</sequence>
<evidence type="ECO:0000313" key="2">
    <source>
        <dbReference type="EMBL" id="KAI5393117.1"/>
    </source>
</evidence>
<gene>
    <name evidence="2" type="ORF">KIW84_060307</name>
</gene>
<evidence type="ECO:0000256" key="1">
    <source>
        <dbReference type="SAM" id="MobiDB-lite"/>
    </source>
</evidence>
<proteinExistence type="predicted"/>
<accession>A0A9D4W0Y4</accession>
<evidence type="ECO:0000313" key="3">
    <source>
        <dbReference type="Proteomes" id="UP001058974"/>
    </source>
</evidence>
<dbReference type="AlphaFoldDB" id="A0A9D4W0Y4"/>
<comment type="caution">
    <text evidence="2">The sequence shown here is derived from an EMBL/GenBank/DDBJ whole genome shotgun (WGS) entry which is preliminary data.</text>
</comment>
<dbReference type="PANTHER" id="PTHR33233:SF17">
    <property type="entry name" value="DUF4283 DOMAIN-CONTAINING PROTEIN"/>
    <property type="match status" value="1"/>
</dbReference>
<name>A0A9D4W0Y4_PEA</name>
<dbReference type="Proteomes" id="UP001058974">
    <property type="component" value="Chromosome 6"/>
</dbReference>
<dbReference type="EMBL" id="JAMSHJ010000006">
    <property type="protein sequence ID" value="KAI5393117.1"/>
    <property type="molecule type" value="Genomic_DNA"/>
</dbReference>
<dbReference type="Gramene" id="Psat06G0030700-T1">
    <property type="protein sequence ID" value="KAI5393117.1"/>
    <property type="gene ID" value="KIW84_060307"/>
</dbReference>
<reference evidence="2 3" key="1">
    <citation type="journal article" date="2022" name="Nat. Genet.">
        <title>Improved pea reference genome and pan-genome highlight genomic features and evolutionary characteristics.</title>
        <authorList>
            <person name="Yang T."/>
            <person name="Liu R."/>
            <person name="Luo Y."/>
            <person name="Hu S."/>
            <person name="Wang D."/>
            <person name="Wang C."/>
            <person name="Pandey M.K."/>
            <person name="Ge S."/>
            <person name="Xu Q."/>
            <person name="Li N."/>
            <person name="Li G."/>
            <person name="Huang Y."/>
            <person name="Saxena R.K."/>
            <person name="Ji Y."/>
            <person name="Li M."/>
            <person name="Yan X."/>
            <person name="He Y."/>
            <person name="Liu Y."/>
            <person name="Wang X."/>
            <person name="Xiang C."/>
            <person name="Varshney R.K."/>
            <person name="Ding H."/>
            <person name="Gao S."/>
            <person name="Zong X."/>
        </authorList>
    </citation>
    <scope>NUCLEOTIDE SEQUENCE [LARGE SCALE GENOMIC DNA]</scope>
    <source>
        <strain evidence="2 3">cv. Zhongwan 6</strain>
    </source>
</reference>
<feature type="region of interest" description="Disordered" evidence="1">
    <location>
        <begin position="19"/>
        <end position="65"/>
    </location>
</feature>
<protein>
    <recommendedName>
        <fullName evidence="4">DUF4283 domain-containing protein</fullName>
    </recommendedName>
</protein>